<comment type="caution">
    <text evidence="1">The sequence shown here is derived from an EMBL/GenBank/DDBJ whole genome shotgun (WGS) entry which is preliminary data.</text>
</comment>
<dbReference type="EMBL" id="CYRY02033497">
    <property type="protein sequence ID" value="VCX10436.1"/>
    <property type="molecule type" value="Genomic_DNA"/>
</dbReference>
<name>A0A9X9Q4B9_GULGU</name>
<dbReference type="Proteomes" id="UP000269945">
    <property type="component" value="Unassembled WGS sequence"/>
</dbReference>
<evidence type="ECO:0000313" key="2">
    <source>
        <dbReference type="Proteomes" id="UP000269945"/>
    </source>
</evidence>
<sequence length="60" mass="6786">GLKLCDWESERLELKLLQGGDLFSGLSELVLAPSHVKWRTNHSREVLGLVAEIVRQGTWN</sequence>
<keyword evidence="2" id="KW-1185">Reference proteome</keyword>
<feature type="non-terminal residue" evidence="1">
    <location>
        <position position="1"/>
    </location>
</feature>
<accession>A0A9X9Q4B9</accession>
<evidence type="ECO:0000313" key="1">
    <source>
        <dbReference type="EMBL" id="VCX10436.1"/>
    </source>
</evidence>
<reference evidence="1 2" key="1">
    <citation type="submission" date="2018-10" db="EMBL/GenBank/DDBJ databases">
        <authorList>
            <person name="Ekblom R."/>
            <person name="Jareborg N."/>
        </authorList>
    </citation>
    <scope>NUCLEOTIDE SEQUENCE [LARGE SCALE GENOMIC DNA]</scope>
    <source>
        <tissue evidence="1">Muscle</tissue>
    </source>
</reference>
<organism evidence="1 2">
    <name type="scientific">Gulo gulo</name>
    <name type="common">Wolverine</name>
    <name type="synonym">Gluton</name>
    <dbReference type="NCBI Taxonomy" id="48420"/>
    <lineage>
        <taxon>Eukaryota</taxon>
        <taxon>Metazoa</taxon>
        <taxon>Chordata</taxon>
        <taxon>Craniata</taxon>
        <taxon>Vertebrata</taxon>
        <taxon>Euteleostomi</taxon>
        <taxon>Mammalia</taxon>
        <taxon>Eutheria</taxon>
        <taxon>Laurasiatheria</taxon>
        <taxon>Carnivora</taxon>
        <taxon>Caniformia</taxon>
        <taxon>Musteloidea</taxon>
        <taxon>Mustelidae</taxon>
        <taxon>Guloninae</taxon>
        <taxon>Gulo</taxon>
    </lineage>
</organism>
<proteinExistence type="predicted"/>
<protein>
    <submittedName>
        <fullName evidence="1">Uncharacterized protein</fullName>
    </submittedName>
</protein>
<gene>
    <name evidence="1" type="ORF">BN2614_LOCUS1</name>
</gene>
<dbReference type="AlphaFoldDB" id="A0A9X9Q4B9"/>